<proteinExistence type="predicted"/>
<protein>
    <submittedName>
        <fullName evidence="1">Uncharacterized protein</fullName>
    </submittedName>
</protein>
<accession>A0AAD2E9E2</accession>
<keyword evidence="2" id="KW-1185">Reference proteome</keyword>
<organism evidence="1 2">
    <name type="scientific">Fraxinus pennsylvanica</name>
    <dbReference type="NCBI Taxonomy" id="56036"/>
    <lineage>
        <taxon>Eukaryota</taxon>
        <taxon>Viridiplantae</taxon>
        <taxon>Streptophyta</taxon>
        <taxon>Embryophyta</taxon>
        <taxon>Tracheophyta</taxon>
        <taxon>Spermatophyta</taxon>
        <taxon>Magnoliopsida</taxon>
        <taxon>eudicotyledons</taxon>
        <taxon>Gunneridae</taxon>
        <taxon>Pentapetalae</taxon>
        <taxon>asterids</taxon>
        <taxon>lamiids</taxon>
        <taxon>Lamiales</taxon>
        <taxon>Oleaceae</taxon>
        <taxon>Oleeae</taxon>
        <taxon>Fraxinus</taxon>
    </lineage>
</organism>
<name>A0AAD2E9E2_9LAMI</name>
<evidence type="ECO:0000313" key="2">
    <source>
        <dbReference type="Proteomes" id="UP000834106"/>
    </source>
</evidence>
<evidence type="ECO:0000313" key="1">
    <source>
        <dbReference type="EMBL" id="CAI9781123.1"/>
    </source>
</evidence>
<reference evidence="1" key="1">
    <citation type="submission" date="2023-05" db="EMBL/GenBank/DDBJ databases">
        <authorList>
            <person name="Huff M."/>
        </authorList>
    </citation>
    <scope>NUCLEOTIDE SEQUENCE</scope>
</reference>
<sequence length="145" mass="16068">MSFRLLKTWKATSSSLCFSVQGFFGAEVNYGLRSGKPSDLHKKERHCCVCVDFMQYLSCITGLSSQSILIEYVARKLLKGPELSVILYPYGSSLHEQWDKLPFDMESDDLFGTANQFLPNTAGTVSHPHTSALSQCCPFGILSSS</sequence>
<dbReference type="Proteomes" id="UP000834106">
    <property type="component" value="Chromosome 18"/>
</dbReference>
<gene>
    <name evidence="1" type="ORF">FPE_LOCUS28553</name>
</gene>
<dbReference type="EMBL" id="OU503053">
    <property type="protein sequence ID" value="CAI9781123.1"/>
    <property type="molecule type" value="Genomic_DNA"/>
</dbReference>
<dbReference type="AlphaFoldDB" id="A0AAD2E9E2"/>